<dbReference type="STRING" id="418495.SAMN05216215_10677"/>
<keyword evidence="2" id="KW-0812">Transmembrane</keyword>
<feature type="region of interest" description="Disordered" evidence="1">
    <location>
        <begin position="283"/>
        <end position="304"/>
    </location>
</feature>
<dbReference type="GO" id="GO:0007165">
    <property type="term" value="P:signal transduction"/>
    <property type="evidence" value="ECO:0007669"/>
    <property type="project" value="InterPro"/>
</dbReference>
<dbReference type="InterPro" id="IPR000157">
    <property type="entry name" value="TIR_dom"/>
</dbReference>
<dbReference type="SUPFAM" id="SSF82171">
    <property type="entry name" value="DPP6 N-terminal domain-like"/>
    <property type="match status" value="1"/>
</dbReference>
<feature type="transmembrane region" description="Helical" evidence="2">
    <location>
        <begin position="192"/>
        <end position="216"/>
    </location>
</feature>
<dbReference type="SUPFAM" id="SSF50978">
    <property type="entry name" value="WD40 repeat-like"/>
    <property type="match status" value="1"/>
</dbReference>
<protein>
    <submittedName>
        <fullName evidence="4">WD40 repeat</fullName>
    </submittedName>
</protein>
<dbReference type="RefSeq" id="WP_093276782.1">
    <property type="nucleotide sequence ID" value="NZ_FNOK01000067.1"/>
</dbReference>
<dbReference type="InterPro" id="IPR015943">
    <property type="entry name" value="WD40/YVTN_repeat-like_dom_sf"/>
</dbReference>
<sequence>MTHISVDAPGHDAFISYSHADKDVAAALYKGLTRLARPNFRRRAMRVFRDAESLSAGSLPKSIERGLLDSRYFILLASPNAARSEWVRREVGLWQEHRSPANFLIAVAGGEVNWGDGDFDWSRTNALPPGLSGWFDSEPLCVPLATARRRDALSLRHAEFRSAVCKLVAPVRDVPPDELDSEDIRLHRRRKYVARSLVALLCLLTLIAGVASILAVQQRNRAEDQARVALSRALAAESLAQPNARLAAQLAGVAYSSAPTTQARGALMAVLNRNRRVVSFVRPPEKEVHANRPAASPPQSHVSLSPDDSLLAFAAGEDARISLWDTRQRRVIGELRQPQPGVQALQFTPDGRTLIAHDGGGFQIWDVATRRQVGDLVHESPFPRIAVSPDSSLLAAIDGDAGASTRPPQVWDLRTGEETLLAEAPVEVSAPLVFTPDGRRLLVGHAGSGLAGSTMSALLPVDVATGSWLPQEALPATGGEAAAGGGLLVVSDGEQVQLWDLANRAQVASMHHPGGVDSVAISADGSTVAIADRSFRMIALDRNLRNPVQLTEETTPVLGLALSANGDLVGVAATDNGVSLLSARSDARVISQPTQLGDLELEALAVGGRRAVVAGAGGAQVWDLASGTVERTLPTTTAPGDISSWEIRVALNSAGTRLALQVGGQAGIWDLDTGRELQRFSGTYDAQNSIYGSAGIRFLSGDHAVLVDRDGGPEIVDVRSGDVIGKVEVPGLEGGFATDREGRTVAVVEDGVLGIIGVYRWDGQELSRVGEVGGGFRVRDLAISPDGGRIAFTDIDNRIFLRDLDGTLATEMQPPELSGAGLLTFSPDGGTLIDGDDAIRFWDVSTGALIGTWAVDGANHVHSTRPALTDDGDLVVAATGAPHRWAVRPDQWRTALCALGAGELQGPERAQHLGGIEVSPACTP</sequence>
<feature type="domain" description="TIR" evidence="3">
    <location>
        <begin position="9"/>
        <end position="153"/>
    </location>
</feature>
<organism evidence="4 5">
    <name type="scientific">Saccharopolyspora shandongensis</name>
    <dbReference type="NCBI Taxonomy" id="418495"/>
    <lineage>
        <taxon>Bacteria</taxon>
        <taxon>Bacillati</taxon>
        <taxon>Actinomycetota</taxon>
        <taxon>Actinomycetes</taxon>
        <taxon>Pseudonocardiales</taxon>
        <taxon>Pseudonocardiaceae</taxon>
        <taxon>Saccharopolyspora</taxon>
    </lineage>
</organism>
<evidence type="ECO:0000313" key="5">
    <source>
        <dbReference type="Proteomes" id="UP000199529"/>
    </source>
</evidence>
<dbReference type="PANTHER" id="PTHR19879:SF9">
    <property type="entry name" value="TRANSCRIPTION INITIATION FACTOR TFIID SUBUNIT 5"/>
    <property type="match status" value="1"/>
</dbReference>
<name>A0A1H3SL77_9PSEU</name>
<dbReference type="Gene3D" id="2.130.10.10">
    <property type="entry name" value="YVTN repeat-like/Quinoprotein amine dehydrogenase"/>
    <property type="match status" value="4"/>
</dbReference>
<proteinExistence type="predicted"/>
<keyword evidence="2" id="KW-0472">Membrane</keyword>
<dbReference type="EMBL" id="FNOK01000067">
    <property type="protein sequence ID" value="SDZ38694.1"/>
    <property type="molecule type" value="Genomic_DNA"/>
</dbReference>
<accession>A0A1H3SL77</accession>
<dbReference type="Pfam" id="PF13676">
    <property type="entry name" value="TIR_2"/>
    <property type="match status" value="1"/>
</dbReference>
<evidence type="ECO:0000313" key="4">
    <source>
        <dbReference type="EMBL" id="SDZ38694.1"/>
    </source>
</evidence>
<evidence type="ECO:0000259" key="3">
    <source>
        <dbReference type="PROSITE" id="PS50104"/>
    </source>
</evidence>
<dbReference type="PROSITE" id="PS50104">
    <property type="entry name" value="TIR"/>
    <property type="match status" value="1"/>
</dbReference>
<dbReference type="AlphaFoldDB" id="A0A1H3SL77"/>
<reference evidence="5" key="1">
    <citation type="submission" date="2016-10" db="EMBL/GenBank/DDBJ databases">
        <authorList>
            <person name="Varghese N."/>
            <person name="Submissions S."/>
        </authorList>
    </citation>
    <scope>NUCLEOTIDE SEQUENCE [LARGE SCALE GENOMIC DNA]</scope>
    <source>
        <strain evidence="5">CGMCC 4.3530</strain>
    </source>
</reference>
<dbReference type="SMART" id="SM00255">
    <property type="entry name" value="TIR"/>
    <property type="match status" value="1"/>
</dbReference>
<dbReference type="InterPro" id="IPR036322">
    <property type="entry name" value="WD40_repeat_dom_sf"/>
</dbReference>
<dbReference type="Proteomes" id="UP000199529">
    <property type="component" value="Unassembled WGS sequence"/>
</dbReference>
<keyword evidence="5" id="KW-1185">Reference proteome</keyword>
<dbReference type="OrthoDB" id="192618at2"/>
<gene>
    <name evidence="4" type="ORF">SAMN05216215_10677</name>
</gene>
<dbReference type="PANTHER" id="PTHR19879">
    <property type="entry name" value="TRANSCRIPTION INITIATION FACTOR TFIID"/>
    <property type="match status" value="1"/>
</dbReference>
<evidence type="ECO:0000256" key="2">
    <source>
        <dbReference type="SAM" id="Phobius"/>
    </source>
</evidence>
<dbReference type="SUPFAM" id="SSF52200">
    <property type="entry name" value="Toll/Interleukin receptor TIR domain"/>
    <property type="match status" value="1"/>
</dbReference>
<dbReference type="InterPro" id="IPR035897">
    <property type="entry name" value="Toll_tir_struct_dom_sf"/>
</dbReference>
<dbReference type="InterPro" id="IPR001680">
    <property type="entry name" value="WD40_rpt"/>
</dbReference>
<dbReference type="SMART" id="SM00320">
    <property type="entry name" value="WD40"/>
    <property type="match status" value="6"/>
</dbReference>
<keyword evidence="2" id="KW-1133">Transmembrane helix</keyword>
<evidence type="ECO:0000256" key="1">
    <source>
        <dbReference type="SAM" id="MobiDB-lite"/>
    </source>
</evidence>
<dbReference type="Gene3D" id="3.40.50.10140">
    <property type="entry name" value="Toll/interleukin-1 receptor homology (TIR) domain"/>
    <property type="match status" value="1"/>
</dbReference>